<dbReference type="RefSeq" id="WP_263047179.1">
    <property type="nucleotide sequence ID" value="NZ_CP106738.1"/>
</dbReference>
<gene>
    <name evidence="1" type="ORF">N7U68_13835</name>
</gene>
<organism evidence="1 2">
    <name type="scientific">Roseovarius pelagicus</name>
    <dbReference type="NCBI Taxonomy" id="2980108"/>
    <lineage>
        <taxon>Bacteria</taxon>
        <taxon>Pseudomonadati</taxon>
        <taxon>Pseudomonadota</taxon>
        <taxon>Alphaproteobacteria</taxon>
        <taxon>Rhodobacterales</taxon>
        <taxon>Roseobacteraceae</taxon>
        <taxon>Roseovarius</taxon>
    </lineage>
</organism>
<protein>
    <submittedName>
        <fullName evidence="1">Winged helix DNA-binding domain-containing protein</fullName>
    </submittedName>
</protein>
<evidence type="ECO:0000313" key="1">
    <source>
        <dbReference type="EMBL" id="UXX82179.1"/>
    </source>
</evidence>
<keyword evidence="1" id="KW-0238">DNA-binding</keyword>
<accession>A0ABY6D8E0</accession>
<name>A0ABY6D8E0_9RHOB</name>
<sequence length="388" mass="45350">MTALRIPNRQARHLWLWTNGLSGTPTGKVDVMGMIRHLGFVQIDTIRNVTRAHHHILWTRNQNYRERMLWPLLGRDRLLFEHFTHDASLIPMETLPIWQRQFRRLGAKVAAHDWYQSGLARDQIAQIRARIEAEGALSTHAFDTRAANREMWARPPHKKALDQMWYAGELATCYRKNFVKFYNLGERVFPAHLREGPSDRDQIDALCDGALDRLSIASCGEVQRFWGAMDASEARGWMTRRDLVPIEVEGADRKWTTCYAPPDIEARLEALPSPTARLRILNPFDPAIRDRVRLNRLFGFEYVNEMFVPQAKRRWGYYVYPLLEGDRFVGRIELKADRAADWMHVTGFWSENRIKWPLSRLDRLDAELIRFARLAGISDIRWNVPRPA</sequence>
<keyword evidence="2" id="KW-1185">Reference proteome</keyword>
<dbReference type="InterPro" id="IPR009351">
    <property type="entry name" value="AlkZ-like"/>
</dbReference>
<dbReference type="Proteomes" id="UP001064087">
    <property type="component" value="Chromosome"/>
</dbReference>
<dbReference type="EMBL" id="CP106738">
    <property type="protein sequence ID" value="UXX82179.1"/>
    <property type="molecule type" value="Genomic_DNA"/>
</dbReference>
<dbReference type="GO" id="GO:0003677">
    <property type="term" value="F:DNA binding"/>
    <property type="evidence" value="ECO:0007669"/>
    <property type="project" value="UniProtKB-KW"/>
</dbReference>
<evidence type="ECO:0000313" key="2">
    <source>
        <dbReference type="Proteomes" id="UP001064087"/>
    </source>
</evidence>
<dbReference type="PANTHER" id="PTHR30528">
    <property type="entry name" value="CYTOPLASMIC PROTEIN"/>
    <property type="match status" value="1"/>
</dbReference>
<dbReference type="Pfam" id="PF06224">
    <property type="entry name" value="AlkZ-like"/>
    <property type="match status" value="1"/>
</dbReference>
<reference evidence="1" key="1">
    <citation type="submission" date="2022-10" db="EMBL/GenBank/DDBJ databases">
        <title>Roseovarius pelagicus sp. nov., isolated from Arctic seawater.</title>
        <authorList>
            <person name="Hong Y.W."/>
            <person name="Hwang C.Y."/>
        </authorList>
    </citation>
    <scope>NUCLEOTIDE SEQUENCE</scope>
    <source>
        <strain evidence="1">HL-MP18</strain>
    </source>
</reference>
<proteinExistence type="predicted"/>
<dbReference type="PANTHER" id="PTHR30528:SF0">
    <property type="entry name" value="CYTOPLASMIC PROTEIN"/>
    <property type="match status" value="1"/>
</dbReference>